<gene>
    <name evidence="11" type="ORF">Raf01_24410</name>
</gene>
<feature type="transmembrane region" description="Helical" evidence="10">
    <location>
        <begin position="136"/>
        <end position="158"/>
    </location>
</feature>
<feature type="compositionally biased region" description="Pro residues" evidence="9">
    <location>
        <begin position="10"/>
        <end position="20"/>
    </location>
</feature>
<dbReference type="Pfam" id="PF02653">
    <property type="entry name" value="BPD_transp_2"/>
    <property type="match status" value="1"/>
</dbReference>
<keyword evidence="3" id="KW-1003">Cell membrane</keyword>
<dbReference type="Proteomes" id="UP000642748">
    <property type="component" value="Unassembled WGS sequence"/>
</dbReference>
<evidence type="ECO:0000256" key="5">
    <source>
        <dbReference type="ARBA" id="ARBA00022692"/>
    </source>
</evidence>
<keyword evidence="12" id="KW-1185">Reference proteome</keyword>
<dbReference type="GO" id="GO:0022857">
    <property type="term" value="F:transmembrane transporter activity"/>
    <property type="evidence" value="ECO:0007669"/>
    <property type="project" value="InterPro"/>
</dbReference>
<keyword evidence="2" id="KW-0813">Transport</keyword>
<protein>
    <recommendedName>
        <fullName evidence="8">Autoinducer 2 import system permease protein LsrD</fullName>
    </recommendedName>
</protein>
<dbReference type="AlphaFoldDB" id="A0A8J3QPV4"/>
<dbReference type="EMBL" id="BONZ01000022">
    <property type="protein sequence ID" value="GIH14269.1"/>
    <property type="molecule type" value="Genomic_DNA"/>
</dbReference>
<keyword evidence="5 10" id="KW-0812">Transmembrane</keyword>
<dbReference type="InterPro" id="IPR001851">
    <property type="entry name" value="ABC_transp_permease"/>
</dbReference>
<dbReference type="RefSeq" id="WP_203917940.1">
    <property type="nucleotide sequence ID" value="NZ_BONZ01000022.1"/>
</dbReference>
<keyword evidence="6 10" id="KW-1133">Transmembrane helix</keyword>
<keyword evidence="7 10" id="KW-0472">Membrane</keyword>
<evidence type="ECO:0000313" key="12">
    <source>
        <dbReference type="Proteomes" id="UP000642748"/>
    </source>
</evidence>
<evidence type="ECO:0000256" key="8">
    <source>
        <dbReference type="ARBA" id="ARBA00039381"/>
    </source>
</evidence>
<sequence length="369" mass="37558">MTETGTEAATPPPAGAPQPSRPDTGGEPGRGRRVLPPAVARLAYTNTFWIFLVLVALVVFFGAMQPNFISAVSLRSLAADTAPLLLIAVGMTYVIISAGIDLSVGSVLIFSGVIAAKTMLWLGGDGAHPDAGATSAGWTVTLAGCLAGMLGGLAWGLLNGFMVARMKIPALIATLGTLGMALGATYLITGGTDVRGIPLNFARTVGFGLVAGVPWLVIIAVLVTVLLGVVLAATRFGSHTYAIGSNAEAARRVGIRVDRHLIKVYGISGLLAGIAGCLSLAHFTTTTISGHTADNLSAIAAVVLGGASLFGGSGTVTGSAVGLLVPAVLQSGFVTIQVNPYWQYLAVGAVLVLAVYVDQLRRKARSAGR</sequence>
<dbReference type="GO" id="GO:0005886">
    <property type="term" value="C:plasma membrane"/>
    <property type="evidence" value="ECO:0007669"/>
    <property type="project" value="UniProtKB-SubCell"/>
</dbReference>
<evidence type="ECO:0000256" key="1">
    <source>
        <dbReference type="ARBA" id="ARBA00004651"/>
    </source>
</evidence>
<keyword evidence="4" id="KW-0997">Cell inner membrane</keyword>
<reference evidence="11" key="1">
    <citation type="submission" date="2021-01" db="EMBL/GenBank/DDBJ databases">
        <title>Whole genome shotgun sequence of Rugosimonospora africana NBRC 104875.</title>
        <authorList>
            <person name="Komaki H."/>
            <person name="Tamura T."/>
        </authorList>
    </citation>
    <scope>NUCLEOTIDE SEQUENCE</scope>
    <source>
        <strain evidence="11">NBRC 104875</strain>
    </source>
</reference>
<evidence type="ECO:0000256" key="2">
    <source>
        <dbReference type="ARBA" id="ARBA00022448"/>
    </source>
</evidence>
<feature type="transmembrane region" description="Helical" evidence="10">
    <location>
        <begin position="342"/>
        <end position="360"/>
    </location>
</feature>
<evidence type="ECO:0000256" key="6">
    <source>
        <dbReference type="ARBA" id="ARBA00022989"/>
    </source>
</evidence>
<comment type="subcellular location">
    <subcellularLocation>
        <location evidence="1">Cell membrane</location>
        <topology evidence="1">Multi-pass membrane protein</topology>
    </subcellularLocation>
</comment>
<proteinExistence type="predicted"/>
<accession>A0A8J3QPV4</accession>
<feature type="transmembrane region" description="Helical" evidence="10">
    <location>
        <begin position="209"/>
        <end position="233"/>
    </location>
</feature>
<evidence type="ECO:0000256" key="9">
    <source>
        <dbReference type="SAM" id="MobiDB-lite"/>
    </source>
</evidence>
<evidence type="ECO:0000256" key="3">
    <source>
        <dbReference type="ARBA" id="ARBA00022475"/>
    </source>
</evidence>
<feature type="region of interest" description="Disordered" evidence="9">
    <location>
        <begin position="1"/>
        <end position="32"/>
    </location>
</feature>
<evidence type="ECO:0000313" key="11">
    <source>
        <dbReference type="EMBL" id="GIH14269.1"/>
    </source>
</evidence>
<comment type="caution">
    <text evidence="11">The sequence shown here is derived from an EMBL/GenBank/DDBJ whole genome shotgun (WGS) entry which is preliminary data.</text>
</comment>
<dbReference type="PANTHER" id="PTHR32196">
    <property type="entry name" value="ABC TRANSPORTER PERMEASE PROTEIN YPHD-RELATED-RELATED"/>
    <property type="match status" value="1"/>
</dbReference>
<evidence type="ECO:0000256" key="7">
    <source>
        <dbReference type="ARBA" id="ARBA00023136"/>
    </source>
</evidence>
<name>A0A8J3QPV4_9ACTN</name>
<evidence type="ECO:0000256" key="4">
    <source>
        <dbReference type="ARBA" id="ARBA00022519"/>
    </source>
</evidence>
<dbReference type="PANTHER" id="PTHR32196:SF71">
    <property type="entry name" value="AUTOINDUCER 2 IMPORT SYSTEM PERMEASE PROTEIN LSRD"/>
    <property type="match status" value="1"/>
</dbReference>
<organism evidence="11 12">
    <name type="scientific">Rugosimonospora africana</name>
    <dbReference type="NCBI Taxonomy" id="556532"/>
    <lineage>
        <taxon>Bacteria</taxon>
        <taxon>Bacillati</taxon>
        <taxon>Actinomycetota</taxon>
        <taxon>Actinomycetes</taxon>
        <taxon>Micromonosporales</taxon>
        <taxon>Micromonosporaceae</taxon>
        <taxon>Rugosimonospora</taxon>
    </lineage>
</organism>
<evidence type="ECO:0000256" key="10">
    <source>
        <dbReference type="SAM" id="Phobius"/>
    </source>
</evidence>
<dbReference type="CDD" id="cd06579">
    <property type="entry name" value="TM_PBP1_transp_AraH_like"/>
    <property type="match status" value="1"/>
</dbReference>
<feature type="transmembrane region" description="Helical" evidence="10">
    <location>
        <begin position="261"/>
        <end position="283"/>
    </location>
</feature>
<feature type="transmembrane region" description="Helical" evidence="10">
    <location>
        <begin position="170"/>
        <end position="189"/>
    </location>
</feature>
<feature type="transmembrane region" description="Helical" evidence="10">
    <location>
        <begin position="84"/>
        <end position="116"/>
    </location>
</feature>
<feature type="transmembrane region" description="Helical" evidence="10">
    <location>
        <begin position="42"/>
        <end position="63"/>
    </location>
</feature>